<gene>
    <name evidence="2" type="ORF">BQ4739_LOCUS10741</name>
</gene>
<feature type="compositionally biased region" description="Polar residues" evidence="1">
    <location>
        <begin position="181"/>
        <end position="196"/>
    </location>
</feature>
<evidence type="ECO:0000313" key="2">
    <source>
        <dbReference type="EMBL" id="SZX70533.1"/>
    </source>
</evidence>
<feature type="compositionally biased region" description="Basic and acidic residues" evidence="1">
    <location>
        <begin position="125"/>
        <end position="138"/>
    </location>
</feature>
<name>A0A383W0A3_TETOB</name>
<reference evidence="2 3" key="1">
    <citation type="submission" date="2016-10" db="EMBL/GenBank/DDBJ databases">
        <authorList>
            <person name="Cai Z."/>
        </authorList>
    </citation>
    <scope>NUCLEOTIDE SEQUENCE [LARGE SCALE GENOMIC DNA]</scope>
</reference>
<evidence type="ECO:0000256" key="1">
    <source>
        <dbReference type="SAM" id="MobiDB-lite"/>
    </source>
</evidence>
<feature type="compositionally biased region" description="Low complexity" evidence="1">
    <location>
        <begin position="139"/>
        <end position="149"/>
    </location>
</feature>
<organism evidence="2 3">
    <name type="scientific">Tetradesmus obliquus</name>
    <name type="common">Green alga</name>
    <name type="synonym">Acutodesmus obliquus</name>
    <dbReference type="NCBI Taxonomy" id="3088"/>
    <lineage>
        <taxon>Eukaryota</taxon>
        <taxon>Viridiplantae</taxon>
        <taxon>Chlorophyta</taxon>
        <taxon>core chlorophytes</taxon>
        <taxon>Chlorophyceae</taxon>
        <taxon>CS clade</taxon>
        <taxon>Sphaeropleales</taxon>
        <taxon>Scenedesmaceae</taxon>
        <taxon>Tetradesmus</taxon>
    </lineage>
</organism>
<sequence>MNAVICCVISTGFLVSSPLQLGHGPGSGNLRPASEQLNRCDLFREQLNRCDLFREQLNRCDLFSEQLNRCDLFRERCWKSACQACVAANGTEVPEDLKFLAELGRLGWSAAAKAIAAAEKNKKEKKKEVSAAEDEQAKQEQQQMQRLQQMGIDKVNTPAAAGTSPKRKSQKNKKRAGAAQSPKSPGSGKRTSNSPAGQRDGKKQKHR</sequence>
<dbReference type="EMBL" id="FNXT01000992">
    <property type="protein sequence ID" value="SZX70533.1"/>
    <property type="molecule type" value="Genomic_DNA"/>
</dbReference>
<dbReference type="Proteomes" id="UP000256970">
    <property type="component" value="Unassembled WGS sequence"/>
</dbReference>
<accession>A0A383W0A3</accession>
<feature type="region of interest" description="Disordered" evidence="1">
    <location>
        <begin position="125"/>
        <end position="207"/>
    </location>
</feature>
<proteinExistence type="predicted"/>
<evidence type="ECO:0000313" key="3">
    <source>
        <dbReference type="Proteomes" id="UP000256970"/>
    </source>
</evidence>
<keyword evidence="3" id="KW-1185">Reference proteome</keyword>
<dbReference type="AlphaFoldDB" id="A0A383W0A3"/>
<feature type="compositionally biased region" description="Basic residues" evidence="1">
    <location>
        <begin position="165"/>
        <end position="176"/>
    </location>
</feature>
<protein>
    <submittedName>
        <fullName evidence="2">Uncharacterized protein</fullName>
    </submittedName>
</protein>